<dbReference type="Pfam" id="PF01565">
    <property type="entry name" value="FAD_binding_4"/>
    <property type="match status" value="1"/>
</dbReference>
<feature type="region of interest" description="Disordered" evidence="6">
    <location>
        <begin position="1"/>
        <end position="26"/>
    </location>
</feature>
<evidence type="ECO:0000256" key="2">
    <source>
        <dbReference type="ARBA" id="ARBA00005466"/>
    </source>
</evidence>
<dbReference type="InterPro" id="IPR006094">
    <property type="entry name" value="Oxid_FAD_bind_N"/>
</dbReference>
<dbReference type="Pfam" id="PF08031">
    <property type="entry name" value="BBE"/>
    <property type="match status" value="1"/>
</dbReference>
<dbReference type="InterPro" id="IPR016166">
    <property type="entry name" value="FAD-bd_PCMH"/>
</dbReference>
<dbReference type="Gene3D" id="3.40.462.20">
    <property type="match status" value="1"/>
</dbReference>
<sequence>MTEMTAVRPGPGPGTPVPAPGPITVTPDDPRYGDLVCGYNHRFTPAPDYVRLAATTEQVAAAVEEAVAAGRRIVVRSGGHCFEDFTASPDVQVLLDLSPMSAVYHDEERRAFAVEGGATLGHVYRVLHDGWGVTIPAGTCFEVGVGGHITGGGYGHLSRRDGLVVDHLYAVEVVVVGEDGRARVVVATREPDDPHRDLWWAHTGGGGGNFGVVTRFWLRSPGVESADPARLLPAAPTHMRRRDLAWPWAGMTEEAFTTLLRNYCAWFEANSEPDSPYRHLWTNLIVTHRSAGAFGLTSVIDAHVPDAERLLAAQVEALTDGVGVDPVADAEQVVPWMETWMPSYSWPSDPNGRYKHKAAYLRRRYTDRQIAAIYRHLGGEGYHNPAACLVLTGFGGRVNAVAPGATAIPQRDSILKASYSAGMWVSEEEDPAHIGWVREYYRDVYAETGGVPVPGEVDDGSYISYPDVDLADPAWNTSGVPWHELYYKGNYPRLQAVKDRYDPRNVFHHALSIEPSS</sequence>
<gene>
    <name evidence="8" type="ORF">Mco01_29880</name>
</gene>
<evidence type="ECO:0000256" key="5">
    <source>
        <dbReference type="ARBA" id="ARBA00023002"/>
    </source>
</evidence>
<dbReference type="InterPro" id="IPR050416">
    <property type="entry name" value="FAD-linked_Oxidoreductase"/>
</dbReference>
<reference evidence="8 9" key="1">
    <citation type="submission" date="2021-01" db="EMBL/GenBank/DDBJ databases">
        <title>Whole genome shotgun sequence of Microbispora corallina NBRC 16416.</title>
        <authorList>
            <person name="Komaki H."/>
            <person name="Tamura T."/>
        </authorList>
    </citation>
    <scope>NUCLEOTIDE SEQUENCE [LARGE SCALE GENOMIC DNA]</scope>
    <source>
        <strain evidence="8 9">NBRC 16416</strain>
    </source>
</reference>
<dbReference type="InterPro" id="IPR012951">
    <property type="entry name" value="BBE"/>
</dbReference>
<comment type="cofactor">
    <cofactor evidence="1">
        <name>FAD</name>
        <dbReference type="ChEBI" id="CHEBI:57692"/>
    </cofactor>
</comment>
<keyword evidence="3" id="KW-0285">Flavoprotein</keyword>
<evidence type="ECO:0000256" key="3">
    <source>
        <dbReference type="ARBA" id="ARBA00022630"/>
    </source>
</evidence>
<evidence type="ECO:0000259" key="7">
    <source>
        <dbReference type="PROSITE" id="PS51387"/>
    </source>
</evidence>
<name>A0ABQ4FYU1_9ACTN</name>
<organism evidence="8 9">
    <name type="scientific">Microbispora corallina</name>
    <dbReference type="NCBI Taxonomy" id="83302"/>
    <lineage>
        <taxon>Bacteria</taxon>
        <taxon>Bacillati</taxon>
        <taxon>Actinomycetota</taxon>
        <taxon>Actinomycetes</taxon>
        <taxon>Streptosporangiales</taxon>
        <taxon>Streptosporangiaceae</taxon>
        <taxon>Microbispora</taxon>
    </lineage>
</organism>
<dbReference type="PANTHER" id="PTHR42973:SF39">
    <property type="entry name" value="FAD-BINDING PCMH-TYPE DOMAIN-CONTAINING PROTEIN"/>
    <property type="match status" value="1"/>
</dbReference>
<dbReference type="SUPFAM" id="SSF56176">
    <property type="entry name" value="FAD-binding/transporter-associated domain-like"/>
    <property type="match status" value="1"/>
</dbReference>
<dbReference type="InterPro" id="IPR016169">
    <property type="entry name" value="FAD-bd_PCMH_sub2"/>
</dbReference>
<dbReference type="RefSeq" id="WP_239103610.1">
    <property type="nucleotide sequence ID" value="NZ_BAAAGP010000027.1"/>
</dbReference>
<proteinExistence type="inferred from homology"/>
<feature type="domain" description="FAD-binding PCMH-type" evidence="7">
    <location>
        <begin position="43"/>
        <end position="223"/>
    </location>
</feature>
<dbReference type="Gene3D" id="3.30.465.10">
    <property type="match status" value="1"/>
</dbReference>
<comment type="caution">
    <text evidence="8">The sequence shown here is derived from an EMBL/GenBank/DDBJ whole genome shotgun (WGS) entry which is preliminary data.</text>
</comment>
<keyword evidence="5" id="KW-0560">Oxidoreductase</keyword>
<comment type="similarity">
    <text evidence="2">Belongs to the oxygen-dependent FAD-linked oxidoreductase family.</text>
</comment>
<dbReference type="Proteomes" id="UP000603904">
    <property type="component" value="Unassembled WGS sequence"/>
</dbReference>
<keyword evidence="9" id="KW-1185">Reference proteome</keyword>
<protein>
    <submittedName>
        <fullName evidence="8">FAD-linked oxidase</fullName>
    </submittedName>
</protein>
<evidence type="ECO:0000256" key="1">
    <source>
        <dbReference type="ARBA" id="ARBA00001974"/>
    </source>
</evidence>
<dbReference type="PANTHER" id="PTHR42973">
    <property type="entry name" value="BINDING OXIDOREDUCTASE, PUTATIVE (AFU_ORTHOLOGUE AFUA_1G17690)-RELATED"/>
    <property type="match status" value="1"/>
</dbReference>
<dbReference type="InterPro" id="IPR036318">
    <property type="entry name" value="FAD-bd_PCMH-like_sf"/>
</dbReference>
<feature type="compositionally biased region" description="Pro residues" evidence="6">
    <location>
        <begin position="10"/>
        <end position="21"/>
    </location>
</feature>
<evidence type="ECO:0000313" key="8">
    <source>
        <dbReference type="EMBL" id="GIH39988.1"/>
    </source>
</evidence>
<evidence type="ECO:0000256" key="4">
    <source>
        <dbReference type="ARBA" id="ARBA00022827"/>
    </source>
</evidence>
<dbReference type="PROSITE" id="PS51387">
    <property type="entry name" value="FAD_PCMH"/>
    <property type="match status" value="1"/>
</dbReference>
<dbReference type="EMBL" id="BOOC01000011">
    <property type="protein sequence ID" value="GIH39988.1"/>
    <property type="molecule type" value="Genomic_DNA"/>
</dbReference>
<accession>A0ABQ4FYU1</accession>
<keyword evidence="4" id="KW-0274">FAD</keyword>
<evidence type="ECO:0000313" key="9">
    <source>
        <dbReference type="Proteomes" id="UP000603904"/>
    </source>
</evidence>
<evidence type="ECO:0000256" key="6">
    <source>
        <dbReference type="SAM" id="MobiDB-lite"/>
    </source>
</evidence>